<feature type="compositionally biased region" description="Acidic residues" evidence="1">
    <location>
        <begin position="325"/>
        <end position="337"/>
    </location>
</feature>
<feature type="region of interest" description="Disordered" evidence="1">
    <location>
        <begin position="312"/>
        <end position="347"/>
    </location>
</feature>
<dbReference type="EMBL" id="CAJVPS010000152">
    <property type="protein sequence ID" value="CAG8458472.1"/>
    <property type="molecule type" value="Genomic_DNA"/>
</dbReference>
<sequence>MTLLLLYRKERLRNDYEKEVGQNPTQKELDNFKEKNTNRASPPRGYVEALLERLSETIDTSNMKALGLSNRLRRIKDPSTMQIWKELFLLCRILVLERTRDIDENCRVVTTTLRQIVRGEHSITDIEQQLLSEQKVNHQVFETFCDIIRDATDMIISGKVFSLVDNPDAGCLDLAKVFTQVRNESELFAQIRKEINSKKEVSLKIAGATSNHAIRKASLKEAYTSVTNIWMGDIYNRSLRNFTRILLRIHLAPARMVRTVSRRPTEENWQTEKEQQGLDRRFRNPKHQISRLMNELGIAIINNRLADVLGKGEQREEGTLSSLDSDSEDANDEEEKEDQNQESSAKTIRETFSAAFKGTTFTKKEKMIATNIINFLRPFIQQRTDDNQLPEPHILMRAPLAALANAIATITGFPSLVRSLSITSQQDPRSLQLTAAGVYDTFRGQWDIPTDNGNWITNSYKAGKNKPATFGAFLDINRIESFMDSYGLRRDAEFEPFKRGSTGRSPCITSQRLDIIGVESDGHWPEVQELEKALARTRSSLYSLNKALRATNSTRTTIISGNANLPYEAKKDSLNGIRNEYYMEKQKVVFSGTDPGTVTTSITDSAEETSEATPQIFDVDFLPRSYKITAELINKENQQKKRAKENWAREIRTKRVYGKIAAKERRHIRAHAQLPPDLPKPALIHCVGHWQGINSYIKEHSRREMKQIRV</sequence>
<reference evidence="2" key="1">
    <citation type="submission" date="2021-06" db="EMBL/GenBank/DDBJ databases">
        <authorList>
            <person name="Kallberg Y."/>
            <person name="Tangrot J."/>
            <person name="Rosling A."/>
        </authorList>
    </citation>
    <scope>NUCLEOTIDE SEQUENCE</scope>
    <source>
        <strain evidence="2">FL130A</strain>
    </source>
</reference>
<evidence type="ECO:0000256" key="1">
    <source>
        <dbReference type="SAM" id="MobiDB-lite"/>
    </source>
</evidence>
<dbReference type="Proteomes" id="UP000789508">
    <property type="component" value="Unassembled WGS sequence"/>
</dbReference>
<evidence type="ECO:0000313" key="3">
    <source>
        <dbReference type="Proteomes" id="UP000789508"/>
    </source>
</evidence>
<protein>
    <submittedName>
        <fullName evidence="2">10154_t:CDS:1</fullName>
    </submittedName>
</protein>
<feature type="compositionally biased region" description="Basic and acidic residues" evidence="1">
    <location>
        <begin position="27"/>
        <end position="37"/>
    </location>
</feature>
<proteinExistence type="predicted"/>
<dbReference type="AlphaFoldDB" id="A0A9N8VKT7"/>
<name>A0A9N8VKT7_9GLOM</name>
<feature type="region of interest" description="Disordered" evidence="1">
    <location>
        <begin position="19"/>
        <end position="41"/>
    </location>
</feature>
<evidence type="ECO:0000313" key="2">
    <source>
        <dbReference type="EMBL" id="CAG8458472.1"/>
    </source>
</evidence>
<keyword evidence="3" id="KW-1185">Reference proteome</keyword>
<feature type="compositionally biased region" description="Basic and acidic residues" evidence="1">
    <location>
        <begin position="263"/>
        <end position="282"/>
    </location>
</feature>
<organism evidence="2 3">
    <name type="scientific">Ambispora leptoticha</name>
    <dbReference type="NCBI Taxonomy" id="144679"/>
    <lineage>
        <taxon>Eukaryota</taxon>
        <taxon>Fungi</taxon>
        <taxon>Fungi incertae sedis</taxon>
        <taxon>Mucoromycota</taxon>
        <taxon>Glomeromycotina</taxon>
        <taxon>Glomeromycetes</taxon>
        <taxon>Archaeosporales</taxon>
        <taxon>Ambisporaceae</taxon>
        <taxon>Ambispora</taxon>
    </lineage>
</organism>
<comment type="caution">
    <text evidence="2">The sequence shown here is derived from an EMBL/GenBank/DDBJ whole genome shotgun (WGS) entry which is preliminary data.</text>
</comment>
<feature type="region of interest" description="Disordered" evidence="1">
    <location>
        <begin position="262"/>
        <end position="283"/>
    </location>
</feature>
<gene>
    <name evidence="2" type="ORF">ALEPTO_LOCUS1407</name>
</gene>
<dbReference type="OrthoDB" id="2424936at2759"/>
<accession>A0A9N8VKT7</accession>